<evidence type="ECO:0000256" key="11">
    <source>
        <dbReference type="ARBA" id="ARBA00023239"/>
    </source>
</evidence>
<dbReference type="InterPro" id="IPR014729">
    <property type="entry name" value="Rossmann-like_a/b/a_fold"/>
</dbReference>
<keyword evidence="11 15" id="KW-0456">Lyase</keyword>
<comment type="similarity">
    <text evidence="3">Belongs to the DNA photolyase class-2 family.</text>
</comment>
<evidence type="ECO:0000256" key="12">
    <source>
        <dbReference type="ARBA" id="ARBA00031671"/>
    </source>
</evidence>
<evidence type="ECO:0000313" key="16">
    <source>
        <dbReference type="Proteomes" id="UP000503447"/>
    </source>
</evidence>
<organism evidence="15 16">
    <name type="scientific">Frigoriglobus tundricola</name>
    <dbReference type="NCBI Taxonomy" id="2774151"/>
    <lineage>
        <taxon>Bacteria</taxon>
        <taxon>Pseudomonadati</taxon>
        <taxon>Planctomycetota</taxon>
        <taxon>Planctomycetia</taxon>
        <taxon>Gemmatales</taxon>
        <taxon>Gemmataceae</taxon>
        <taxon>Frigoriglobus</taxon>
    </lineage>
</organism>
<dbReference type="InterPro" id="IPR006050">
    <property type="entry name" value="DNA_photolyase_N"/>
</dbReference>
<proteinExistence type="inferred from homology"/>
<dbReference type="Gene3D" id="1.10.579.10">
    <property type="entry name" value="DNA Cyclobutane Dipyrimidine Photolyase, subunit A, domain 3"/>
    <property type="match status" value="1"/>
</dbReference>
<evidence type="ECO:0000256" key="2">
    <source>
        <dbReference type="ARBA" id="ARBA00001974"/>
    </source>
</evidence>
<dbReference type="KEGG" id="ftj:FTUN_5200"/>
<evidence type="ECO:0000256" key="3">
    <source>
        <dbReference type="ARBA" id="ARBA00006409"/>
    </source>
</evidence>
<evidence type="ECO:0000256" key="9">
    <source>
        <dbReference type="ARBA" id="ARBA00023125"/>
    </source>
</evidence>
<keyword evidence="9" id="KW-0238">DNA-binding</keyword>
<dbReference type="PANTHER" id="PTHR10211:SF0">
    <property type="entry name" value="DEOXYRIBODIPYRIMIDINE PHOTO-LYASE"/>
    <property type="match status" value="1"/>
</dbReference>
<dbReference type="AlphaFoldDB" id="A0A6M5YU73"/>
<dbReference type="InterPro" id="IPR052219">
    <property type="entry name" value="Photolyase_Class-2"/>
</dbReference>
<dbReference type="Gene3D" id="3.40.50.620">
    <property type="entry name" value="HUPs"/>
    <property type="match status" value="1"/>
</dbReference>
<comment type="cofactor">
    <cofactor evidence="1">
        <name>(6R)-5,10-methylene-5,6,7,8-tetrahydrofolate</name>
        <dbReference type="ChEBI" id="CHEBI:15636"/>
    </cofactor>
</comment>
<dbReference type="EC" id="4.1.99.3" evidence="4"/>
<dbReference type="Proteomes" id="UP000503447">
    <property type="component" value="Chromosome"/>
</dbReference>
<dbReference type="EMBL" id="CP053452">
    <property type="protein sequence ID" value="QJW97625.1"/>
    <property type="molecule type" value="Genomic_DNA"/>
</dbReference>
<evidence type="ECO:0000256" key="7">
    <source>
        <dbReference type="ARBA" id="ARBA00022763"/>
    </source>
</evidence>
<dbReference type="PANTHER" id="PTHR10211">
    <property type="entry name" value="DEOXYRIBODIPYRIMIDINE PHOTOLYASE"/>
    <property type="match status" value="1"/>
</dbReference>
<dbReference type="PROSITE" id="PS51645">
    <property type="entry name" value="PHR_CRY_ALPHA_BETA"/>
    <property type="match status" value="1"/>
</dbReference>
<dbReference type="Pfam" id="PF00875">
    <property type="entry name" value="DNA_photolyase"/>
    <property type="match status" value="1"/>
</dbReference>
<keyword evidence="6" id="KW-0285">Flavoprotein</keyword>
<dbReference type="InterPro" id="IPR036134">
    <property type="entry name" value="Crypto/Photolyase_FAD-like_sf"/>
</dbReference>
<evidence type="ECO:0000256" key="4">
    <source>
        <dbReference type="ARBA" id="ARBA00013149"/>
    </source>
</evidence>
<keyword evidence="10" id="KW-0234">DNA repair</keyword>
<dbReference type="SUPFAM" id="SSF52425">
    <property type="entry name" value="Cryptochrome/photolyase, N-terminal domain"/>
    <property type="match status" value="1"/>
</dbReference>
<dbReference type="GO" id="GO:0003677">
    <property type="term" value="F:DNA binding"/>
    <property type="evidence" value="ECO:0007669"/>
    <property type="project" value="UniProtKB-KW"/>
</dbReference>
<dbReference type="FunFam" id="1.10.579.10:FF:000002">
    <property type="entry name" value="Deoxyribodipyrimidine photolyase"/>
    <property type="match status" value="1"/>
</dbReference>
<dbReference type="GO" id="GO:0003904">
    <property type="term" value="F:deoxyribodipyrimidine photo-lyase activity"/>
    <property type="evidence" value="ECO:0007669"/>
    <property type="project" value="UniProtKB-EC"/>
</dbReference>
<keyword evidence="16" id="KW-1185">Reference proteome</keyword>
<evidence type="ECO:0000313" key="15">
    <source>
        <dbReference type="EMBL" id="QJW97625.1"/>
    </source>
</evidence>
<keyword evidence="8" id="KW-0274">FAD</keyword>
<feature type="domain" description="Photolyase/cryptochrome alpha/beta" evidence="14">
    <location>
        <begin position="19"/>
        <end position="150"/>
    </location>
</feature>
<comment type="catalytic activity">
    <reaction evidence="13">
        <text>cyclobutadipyrimidine (in DNA) = 2 pyrimidine residues (in DNA).</text>
        <dbReference type="EC" id="4.1.99.3"/>
    </reaction>
</comment>
<accession>A0A6M5YU73</accession>
<dbReference type="SUPFAM" id="SSF48173">
    <property type="entry name" value="Cryptochrome/photolyase FAD-binding domain"/>
    <property type="match status" value="1"/>
</dbReference>
<comment type="cofactor">
    <cofactor evidence="2">
        <name>FAD</name>
        <dbReference type="ChEBI" id="CHEBI:57692"/>
    </cofactor>
</comment>
<evidence type="ECO:0000256" key="5">
    <source>
        <dbReference type="ARBA" id="ARBA00014046"/>
    </source>
</evidence>
<dbReference type="InterPro" id="IPR036155">
    <property type="entry name" value="Crypto/Photolyase_N_sf"/>
</dbReference>
<evidence type="ECO:0000256" key="1">
    <source>
        <dbReference type="ARBA" id="ARBA00001932"/>
    </source>
</evidence>
<dbReference type="Gene3D" id="1.25.40.80">
    <property type="match status" value="1"/>
</dbReference>
<reference evidence="16" key="1">
    <citation type="submission" date="2020-05" db="EMBL/GenBank/DDBJ databases">
        <title>Frigoriglobus tundricola gen. nov., sp. nov., a psychrotolerant cellulolytic planctomycete of the family Gemmataceae with two divergent copies of 16S rRNA gene.</title>
        <authorList>
            <person name="Kulichevskaya I.S."/>
            <person name="Ivanova A.A."/>
            <person name="Naumoff D.G."/>
            <person name="Beletsky A.V."/>
            <person name="Rijpstra W.I.C."/>
            <person name="Sinninghe Damste J.S."/>
            <person name="Mardanov A.V."/>
            <person name="Ravin N.V."/>
            <person name="Dedysh S.N."/>
        </authorList>
    </citation>
    <scope>NUCLEOTIDE SEQUENCE [LARGE SCALE GENOMIC DNA]</scope>
    <source>
        <strain evidence="16">PL17</strain>
    </source>
</reference>
<protein>
    <recommendedName>
        <fullName evidence="5">Deoxyribodipyrimidine photo-lyase</fullName>
        <ecNumber evidence="4">4.1.99.3</ecNumber>
    </recommendedName>
    <alternativeName>
        <fullName evidence="12">DNA photolyase</fullName>
    </alternativeName>
</protein>
<evidence type="ECO:0000256" key="10">
    <source>
        <dbReference type="ARBA" id="ARBA00023204"/>
    </source>
</evidence>
<gene>
    <name evidence="15" type="ORF">FTUN_5200</name>
</gene>
<keyword evidence="7" id="KW-0227">DNA damage</keyword>
<dbReference type="GO" id="GO:0000719">
    <property type="term" value="P:photoreactive repair"/>
    <property type="evidence" value="ECO:0007669"/>
    <property type="project" value="TreeGrafter"/>
</dbReference>
<evidence type="ECO:0000259" key="14">
    <source>
        <dbReference type="PROSITE" id="PS51645"/>
    </source>
</evidence>
<sequence>MTNDRIRTLTDRPVNAKGKYVLYWVQMFRRLHANHALDHALRLAAEHKKPLVVYEGLKLNYPWAGARHHTFILQGMRDCAAAAKKLGVSYWPFVETPTDSGHGLVKRLAADAVCVVTDDYPAYIVPAHNRALAALDVPVVAVDANSVVPLARLGAPVAAAAHLRPRIHKQFAEAWGHRAAHEPDVPKVAKGRLDPPFELWDAKQSVAEFVATLPFPHDVPPVPGAEGGAVAGRAALDAFVSHKLRRYADGRNEPNDPAANAASGLSPYLHYGHLAIEEVVGAVLGDKWTAKEINPKTRNKDDFFCRDANVNSFLDEAITWRDVGYHWHYARNAGLEARGGEAQNVSWATSRAGVPQFNFESLDFSPGGAGTLDVVLPDWARATLRKHATDPREHLYELEEFEAAATHDELWNAAQRELVATGRIHNYLRMLWGKKVLEWSETPAAAYRILEHLNNKYAIDGRDPNSYTGILWCFGLFDRPWPPERPVFGNVRYMSSENTARKFDLEGYYDYVARLAPHAPRS</sequence>
<evidence type="ECO:0000256" key="8">
    <source>
        <dbReference type="ARBA" id="ARBA00022827"/>
    </source>
</evidence>
<dbReference type="RefSeq" id="WP_171472963.1">
    <property type="nucleotide sequence ID" value="NZ_CP053452.2"/>
</dbReference>
<evidence type="ECO:0000256" key="13">
    <source>
        <dbReference type="ARBA" id="ARBA00033999"/>
    </source>
</evidence>
<name>A0A6M5YU73_9BACT</name>
<evidence type="ECO:0000256" key="6">
    <source>
        <dbReference type="ARBA" id="ARBA00022630"/>
    </source>
</evidence>